<dbReference type="OrthoDB" id="10261951at2759"/>
<proteinExistence type="inferred from homology"/>
<keyword evidence="3" id="KW-0663">Pyridoxal phosphate</keyword>
<feature type="domain" description="Aromatic amino acid beta-eliminating lyase/threonine aldolase" evidence="6">
    <location>
        <begin position="62"/>
        <end position="354"/>
    </location>
</feature>
<dbReference type="InterPro" id="IPR001597">
    <property type="entry name" value="ArAA_b-elim_lyase/Thr_aldolase"/>
</dbReference>
<keyword evidence="4" id="KW-0456">Lyase</keyword>
<comment type="cofactor">
    <cofactor evidence="1">
        <name>pyridoxal 5'-phosphate</name>
        <dbReference type="ChEBI" id="CHEBI:597326"/>
    </cofactor>
</comment>
<dbReference type="InterPro" id="IPR015424">
    <property type="entry name" value="PyrdxlP-dep_Trfase"/>
</dbReference>
<dbReference type="Proteomes" id="UP000184330">
    <property type="component" value="Unassembled WGS sequence"/>
</dbReference>
<evidence type="ECO:0000256" key="5">
    <source>
        <dbReference type="PIRSR" id="PIRSR017617-1"/>
    </source>
</evidence>
<evidence type="ECO:0000259" key="6">
    <source>
        <dbReference type="Pfam" id="PF01212"/>
    </source>
</evidence>
<gene>
    <name evidence="7" type="ORF">PAC_03391</name>
</gene>
<organism evidence="7 8">
    <name type="scientific">Phialocephala subalpina</name>
    <dbReference type="NCBI Taxonomy" id="576137"/>
    <lineage>
        <taxon>Eukaryota</taxon>
        <taxon>Fungi</taxon>
        <taxon>Dikarya</taxon>
        <taxon>Ascomycota</taxon>
        <taxon>Pezizomycotina</taxon>
        <taxon>Leotiomycetes</taxon>
        <taxon>Helotiales</taxon>
        <taxon>Mollisiaceae</taxon>
        <taxon>Phialocephala</taxon>
        <taxon>Phialocephala fortinii species complex</taxon>
    </lineage>
</organism>
<dbReference type="GO" id="GO:0006545">
    <property type="term" value="P:glycine biosynthetic process"/>
    <property type="evidence" value="ECO:0007669"/>
    <property type="project" value="TreeGrafter"/>
</dbReference>
<protein>
    <submittedName>
        <fullName evidence="7">Related to threonine aldolase</fullName>
    </submittedName>
</protein>
<dbReference type="Gene3D" id="3.40.640.10">
    <property type="entry name" value="Type I PLP-dependent aspartate aminotransferase-like (Major domain)"/>
    <property type="match status" value="1"/>
</dbReference>
<dbReference type="GO" id="GO:0005829">
    <property type="term" value="C:cytosol"/>
    <property type="evidence" value="ECO:0007669"/>
    <property type="project" value="TreeGrafter"/>
</dbReference>
<dbReference type="GO" id="GO:0006567">
    <property type="term" value="P:L-threonine catabolic process"/>
    <property type="evidence" value="ECO:0007669"/>
    <property type="project" value="TreeGrafter"/>
</dbReference>
<evidence type="ECO:0000256" key="2">
    <source>
        <dbReference type="ARBA" id="ARBA00006966"/>
    </source>
</evidence>
<evidence type="ECO:0000256" key="3">
    <source>
        <dbReference type="ARBA" id="ARBA00022898"/>
    </source>
</evidence>
<evidence type="ECO:0000313" key="7">
    <source>
        <dbReference type="EMBL" id="CZR53512.1"/>
    </source>
</evidence>
<dbReference type="PIRSF" id="PIRSF017617">
    <property type="entry name" value="Thr_aldolase"/>
    <property type="match status" value="1"/>
</dbReference>
<dbReference type="NCBIfam" id="NF041359">
    <property type="entry name" value="GntG_guanitoxin"/>
    <property type="match status" value="1"/>
</dbReference>
<dbReference type="EMBL" id="FJOG01000004">
    <property type="protein sequence ID" value="CZR53512.1"/>
    <property type="molecule type" value="Genomic_DNA"/>
</dbReference>
<evidence type="ECO:0000313" key="8">
    <source>
        <dbReference type="Proteomes" id="UP000184330"/>
    </source>
</evidence>
<dbReference type="PANTHER" id="PTHR48097:SF9">
    <property type="entry name" value="L-THREONINE ALDOLASE"/>
    <property type="match status" value="1"/>
</dbReference>
<keyword evidence="8" id="KW-1185">Reference proteome</keyword>
<dbReference type="GO" id="GO:0008732">
    <property type="term" value="F:L-allo-threonine aldolase activity"/>
    <property type="evidence" value="ECO:0007669"/>
    <property type="project" value="TreeGrafter"/>
</dbReference>
<dbReference type="SUPFAM" id="SSF53383">
    <property type="entry name" value="PLP-dependent transferases"/>
    <property type="match status" value="1"/>
</dbReference>
<dbReference type="Gene3D" id="3.90.1150.10">
    <property type="entry name" value="Aspartate Aminotransferase, domain 1"/>
    <property type="match status" value="1"/>
</dbReference>
<evidence type="ECO:0000256" key="1">
    <source>
        <dbReference type="ARBA" id="ARBA00001933"/>
    </source>
</evidence>
<sequence>MSTINRWVGPQTGRRMQSAVAVKTAVQTQHSAKVGNEANAAHFLESLTVGTQWSHPGDAQFDFRSDVVTRPTLPMLQAIVQTTLQDDVYREDQTTSSFEQRMADLTGHEAGAFVLSGTMANILALRTHLTQPPHAVLCDARSHVVHWEAGGMASICGAMVQRVKPSNREFLTLEDVQKHAVLSDDVHLCPTTVVSLENTISGLVHPLPELSRISEWACERGLKVHIDGARLWEAVATGKGSLKGFAACCDSLSLDFSKGLGAPMGAMVLGSAEFIARAKRIRKSMGGGMRQAGVLSAAANAAVDETFGPGFWGRNAGGKLREAHSMARKVADMWVKRGGRLIRRTETNIVWIDLKGSGISKVDFNEIGEKYGIKLDGKRLVLHYQISKEALLRLTFVFDEVALMRDGLL</sequence>
<feature type="modified residue" description="N6-(pyridoxal phosphate)lysine" evidence="5">
    <location>
        <position position="258"/>
    </location>
</feature>
<name>A0A1L7WL57_9HELO</name>
<comment type="similarity">
    <text evidence="2">Belongs to the threonine aldolase family.</text>
</comment>
<dbReference type="InterPro" id="IPR015421">
    <property type="entry name" value="PyrdxlP-dep_Trfase_major"/>
</dbReference>
<dbReference type="FunFam" id="3.40.640.10:FF:000030">
    <property type="entry name" value="Low-specificity L-threonine aldolase"/>
    <property type="match status" value="1"/>
</dbReference>
<dbReference type="Pfam" id="PF01212">
    <property type="entry name" value="Beta_elim_lyase"/>
    <property type="match status" value="1"/>
</dbReference>
<accession>A0A1L7WL57</accession>
<reference evidence="7 8" key="1">
    <citation type="submission" date="2016-03" db="EMBL/GenBank/DDBJ databases">
        <authorList>
            <person name="Ploux O."/>
        </authorList>
    </citation>
    <scope>NUCLEOTIDE SEQUENCE [LARGE SCALE GENOMIC DNA]</scope>
    <source>
        <strain evidence="7 8">UAMH 11012</strain>
    </source>
</reference>
<evidence type="ECO:0000256" key="4">
    <source>
        <dbReference type="ARBA" id="ARBA00023239"/>
    </source>
</evidence>
<dbReference type="PANTHER" id="PTHR48097">
    <property type="entry name" value="L-THREONINE ALDOLASE-RELATED"/>
    <property type="match status" value="1"/>
</dbReference>
<dbReference type="AlphaFoldDB" id="A0A1L7WL57"/>
<dbReference type="InterPro" id="IPR023603">
    <property type="entry name" value="Low_specificity_L-TA-like"/>
</dbReference>
<dbReference type="STRING" id="576137.A0A1L7WL57"/>
<dbReference type="InterPro" id="IPR015422">
    <property type="entry name" value="PyrdxlP-dep_Trfase_small"/>
</dbReference>